<sequence>MSLTVRQLIWILQMFFPPELPVQQALYVLGVLICLYPILGLHNNQRRAPHQPAFTGWMKSIHAVLADAFRADAIPLNDASLWGNGIGFGPETEYYARYLCNDIDRLSQMMGLHNDTQQDPLSSLVHPPRPIIVTSRVNCRFCPPGDSNIVPSLRRRPKKHSQNIWLLDSSFRWVSATLLVGYCARCRADYYPDKITRPGPNGGHRTQVLEYDAKFLRVSKSGVWAHRRMAVVQEKTLYRLHGGWSNFADWLNDITEDINVKLTWRQSQRLFIEHFSRRLLVAHGKNTQFVSDAHSTTKTLANAVRQVIGRDGGVVPYAMTHGCLDCTHLKQYASAINQDMFPEASTDVVGSNSGPADNVMDPRLTSSQIDVNDSEYQPLPPNMPPVLPQQIAPAEGSPRGYIRLAVMDGKGITHKKCALDDCRGPLVNFKNGRFCQEHLHQTDVCGILPCGREVHSPGALTCDNQSHINWHKQWEERFHRHSFPGVQRVIRRQAGSDNSRPEHGIRAATFQVELQPLGETPGSEVNHTFKSQRTFCLQTIQWACGFPIGWGKCYKSESTPQVLSFINKIWDAYPTFRPSFIAYDRACDLLRHIVTQNPDDIWITTTKFIVDAWHYIHHRATDVLCRTRCNPAPSDGSQPDLVRTDTDANGTIHRTRAFNTETAEQFNSWLSRFEAQLRQMTDSVEKKVSDKGRDLTDEFWDAVKGIVDMDIDSA</sequence>
<evidence type="ECO:0000313" key="3">
    <source>
        <dbReference type="EMBL" id="KAK7051727.1"/>
    </source>
</evidence>
<accession>A0AAW0DFQ9</accession>
<dbReference type="InterPro" id="IPR040898">
    <property type="entry name" value="CxC6"/>
</dbReference>
<dbReference type="Pfam" id="PF18721">
    <property type="entry name" value="CxC6"/>
    <property type="match status" value="1"/>
</dbReference>
<organism evidence="3 4">
    <name type="scientific">Favolaschia claudopus</name>
    <dbReference type="NCBI Taxonomy" id="2862362"/>
    <lineage>
        <taxon>Eukaryota</taxon>
        <taxon>Fungi</taxon>
        <taxon>Dikarya</taxon>
        <taxon>Basidiomycota</taxon>
        <taxon>Agaricomycotina</taxon>
        <taxon>Agaricomycetes</taxon>
        <taxon>Agaricomycetidae</taxon>
        <taxon>Agaricales</taxon>
        <taxon>Marasmiineae</taxon>
        <taxon>Mycenaceae</taxon>
        <taxon>Favolaschia</taxon>
    </lineage>
</organism>
<gene>
    <name evidence="3" type="ORF">R3P38DRAFT_2502011</name>
</gene>
<protein>
    <recommendedName>
        <fullName evidence="5">CxC5 like cysteine cluster associated with KDZ domain-containing protein</fullName>
    </recommendedName>
</protein>
<keyword evidence="4" id="KW-1185">Reference proteome</keyword>
<dbReference type="Pfam" id="PF18718">
    <property type="entry name" value="CxC5"/>
    <property type="match status" value="1"/>
</dbReference>
<reference evidence="3 4" key="1">
    <citation type="journal article" date="2024" name="J Genomics">
        <title>Draft genome sequencing and assembly of Favolaschia claudopus CIRM-BRFM 2984 isolated from oak limbs.</title>
        <authorList>
            <person name="Navarro D."/>
            <person name="Drula E."/>
            <person name="Chaduli D."/>
            <person name="Cazenave R."/>
            <person name="Ahrendt S."/>
            <person name="Wang J."/>
            <person name="Lipzen A."/>
            <person name="Daum C."/>
            <person name="Barry K."/>
            <person name="Grigoriev I.V."/>
            <person name="Favel A."/>
            <person name="Rosso M.N."/>
            <person name="Martin F."/>
        </authorList>
    </citation>
    <scope>NUCLEOTIDE SEQUENCE [LARGE SCALE GENOMIC DNA]</scope>
    <source>
        <strain evidence="3 4">CIRM-BRFM 2984</strain>
    </source>
</reference>
<dbReference type="EMBL" id="JAWWNJ010000007">
    <property type="protein sequence ID" value="KAK7051727.1"/>
    <property type="molecule type" value="Genomic_DNA"/>
</dbReference>
<feature type="domain" description="CxC6 like cysteine cluster associated with KDZ" evidence="2">
    <location>
        <begin position="406"/>
        <end position="472"/>
    </location>
</feature>
<proteinExistence type="predicted"/>
<name>A0AAW0DFQ9_9AGAR</name>
<evidence type="ECO:0000259" key="2">
    <source>
        <dbReference type="Pfam" id="PF18721"/>
    </source>
</evidence>
<evidence type="ECO:0000313" key="4">
    <source>
        <dbReference type="Proteomes" id="UP001362999"/>
    </source>
</evidence>
<evidence type="ECO:0008006" key="5">
    <source>
        <dbReference type="Google" id="ProtNLM"/>
    </source>
</evidence>
<dbReference type="InterPro" id="IPR041539">
    <property type="entry name" value="CxC5"/>
</dbReference>
<dbReference type="AlphaFoldDB" id="A0AAW0DFQ9"/>
<dbReference type="Proteomes" id="UP001362999">
    <property type="component" value="Unassembled WGS sequence"/>
</dbReference>
<evidence type="ECO:0000259" key="1">
    <source>
        <dbReference type="Pfam" id="PF18718"/>
    </source>
</evidence>
<feature type="domain" description="CxC5 like cysteine cluster associated with KDZ" evidence="1">
    <location>
        <begin position="135"/>
        <end position="253"/>
    </location>
</feature>
<comment type="caution">
    <text evidence="3">The sequence shown here is derived from an EMBL/GenBank/DDBJ whole genome shotgun (WGS) entry which is preliminary data.</text>
</comment>